<dbReference type="GeneID" id="68919106"/>
<dbReference type="HOGENOM" id="CLU_3208105_0_0_1"/>
<reference evidence="2 3" key="2">
    <citation type="journal article" date="2011" name="PLoS Genet.">
        <title>Caenorhabditis briggsae recombinant inbred line genotypes reveal inter-strain incompatibility and the evolution of recombination.</title>
        <authorList>
            <person name="Ross J.A."/>
            <person name="Koboldt D.C."/>
            <person name="Staisch J.E."/>
            <person name="Chamberlin H.M."/>
            <person name="Gupta B.P."/>
            <person name="Miller R.D."/>
            <person name="Baird S.E."/>
            <person name="Haag E.S."/>
        </authorList>
    </citation>
    <scope>NUCLEOTIDE SEQUENCE [LARGE SCALE GENOMIC DNA]</scope>
    <source>
        <strain evidence="2 3">AF16</strain>
    </source>
</reference>
<evidence type="ECO:0000313" key="3">
    <source>
        <dbReference type="Proteomes" id="UP000008549"/>
    </source>
</evidence>
<protein>
    <submittedName>
        <fullName evidence="2">Protein CBG27656</fullName>
    </submittedName>
</protein>
<feature type="region of interest" description="Disordered" evidence="1">
    <location>
        <begin position="22"/>
        <end position="45"/>
    </location>
</feature>
<dbReference type="EMBL" id="HE600983">
    <property type="protein sequence ID" value="CAR99935.1"/>
    <property type="molecule type" value="Genomic_DNA"/>
</dbReference>
<organism evidence="2 3">
    <name type="scientific">Caenorhabditis briggsae</name>
    <dbReference type="NCBI Taxonomy" id="6238"/>
    <lineage>
        <taxon>Eukaryota</taxon>
        <taxon>Metazoa</taxon>
        <taxon>Ecdysozoa</taxon>
        <taxon>Nematoda</taxon>
        <taxon>Chromadorea</taxon>
        <taxon>Rhabditida</taxon>
        <taxon>Rhabditina</taxon>
        <taxon>Rhabditomorpha</taxon>
        <taxon>Rhabditoidea</taxon>
        <taxon>Rhabditidae</taxon>
        <taxon>Peloderinae</taxon>
        <taxon>Caenorhabditis</taxon>
    </lineage>
</organism>
<proteinExistence type="predicted"/>
<dbReference type="KEGG" id="cbr:CBG_27656"/>
<evidence type="ECO:0000256" key="1">
    <source>
        <dbReference type="SAM" id="MobiDB-lite"/>
    </source>
</evidence>
<evidence type="ECO:0000313" key="2">
    <source>
        <dbReference type="EMBL" id="CAR99935.1"/>
    </source>
</evidence>
<name>B6IJA1_CAEBR</name>
<dbReference type="RefSeq" id="XP_045099496.1">
    <property type="nucleotide sequence ID" value="XM_045239521.1"/>
</dbReference>
<feature type="compositionally biased region" description="Pro residues" evidence="1">
    <location>
        <begin position="31"/>
        <end position="45"/>
    </location>
</feature>
<dbReference type="Proteomes" id="UP000008549">
    <property type="component" value="Unassembled WGS sequence"/>
</dbReference>
<dbReference type="AlphaFoldDB" id="B6IJA1"/>
<reference evidence="2 3" key="1">
    <citation type="journal article" date="2003" name="PLoS Biol.">
        <title>The genome sequence of Caenorhabditis briggsae: a platform for comparative genomics.</title>
        <authorList>
            <person name="Stein L.D."/>
            <person name="Bao Z."/>
            <person name="Blasiar D."/>
            <person name="Blumenthal T."/>
            <person name="Brent M.R."/>
            <person name="Chen N."/>
            <person name="Chinwalla A."/>
            <person name="Clarke L."/>
            <person name="Clee C."/>
            <person name="Coghlan A."/>
            <person name="Coulson A."/>
            <person name="D'Eustachio P."/>
            <person name="Fitch D.H."/>
            <person name="Fulton L.A."/>
            <person name="Fulton R.E."/>
            <person name="Griffiths-Jones S."/>
            <person name="Harris T.W."/>
            <person name="Hillier L.W."/>
            <person name="Kamath R."/>
            <person name="Kuwabara P.E."/>
            <person name="Mardis E.R."/>
            <person name="Marra M.A."/>
            <person name="Miner T.L."/>
            <person name="Minx P."/>
            <person name="Mullikin J.C."/>
            <person name="Plumb R.W."/>
            <person name="Rogers J."/>
            <person name="Schein J.E."/>
            <person name="Sohrmann M."/>
            <person name="Spieth J."/>
            <person name="Stajich J.E."/>
            <person name="Wei C."/>
            <person name="Willey D."/>
            <person name="Wilson R.K."/>
            <person name="Durbin R."/>
            <person name="Waterston R.H."/>
        </authorList>
    </citation>
    <scope>NUCLEOTIDE SEQUENCE [LARGE SCALE GENOMIC DNA]</scope>
    <source>
        <strain evidence="2 3">AF16</strain>
    </source>
</reference>
<sequence length="45" mass="4974">MHIGHAGIVFQVKARGPFRISPTTTIFPRQATPPPSRPRWPAPPT</sequence>
<dbReference type="InParanoid" id="B6IJA1"/>
<gene>
    <name evidence="2" type="ORF">CBG27656</name>
    <name evidence="2" type="ORF">CBG_27656</name>
</gene>
<dbReference type="CTD" id="68919106"/>
<keyword evidence="3" id="KW-1185">Reference proteome</keyword>
<accession>B6IJA1</accession>